<evidence type="ECO:0000313" key="2">
    <source>
        <dbReference type="EMBL" id="GAA2667397.1"/>
    </source>
</evidence>
<keyword evidence="1" id="KW-0472">Membrane</keyword>
<organism evidence="2 3">
    <name type="scientific">Streptomyces lunalinharesii</name>
    <dbReference type="NCBI Taxonomy" id="333384"/>
    <lineage>
        <taxon>Bacteria</taxon>
        <taxon>Bacillati</taxon>
        <taxon>Actinomycetota</taxon>
        <taxon>Actinomycetes</taxon>
        <taxon>Kitasatosporales</taxon>
        <taxon>Streptomycetaceae</taxon>
        <taxon>Streptomyces</taxon>
    </lineage>
</organism>
<dbReference type="RefSeq" id="WP_344577980.1">
    <property type="nucleotide sequence ID" value="NZ_BAAARK010000012.1"/>
</dbReference>
<evidence type="ECO:0000313" key="3">
    <source>
        <dbReference type="Proteomes" id="UP001500994"/>
    </source>
</evidence>
<evidence type="ECO:0000256" key="1">
    <source>
        <dbReference type="SAM" id="Phobius"/>
    </source>
</evidence>
<keyword evidence="3" id="KW-1185">Reference proteome</keyword>
<keyword evidence="1" id="KW-0812">Transmembrane</keyword>
<reference evidence="2 3" key="1">
    <citation type="journal article" date="2019" name="Int. J. Syst. Evol. Microbiol.">
        <title>The Global Catalogue of Microorganisms (GCM) 10K type strain sequencing project: providing services to taxonomists for standard genome sequencing and annotation.</title>
        <authorList>
            <consortium name="The Broad Institute Genomics Platform"/>
            <consortium name="The Broad Institute Genome Sequencing Center for Infectious Disease"/>
            <person name="Wu L."/>
            <person name="Ma J."/>
        </authorList>
    </citation>
    <scope>NUCLEOTIDE SEQUENCE [LARGE SCALE GENOMIC DNA]</scope>
    <source>
        <strain evidence="2 3">JCM 16374</strain>
    </source>
</reference>
<feature type="transmembrane region" description="Helical" evidence="1">
    <location>
        <begin position="12"/>
        <end position="32"/>
    </location>
</feature>
<sequence length="80" mass="7674">MDRSLVSVRAALVLLLVALTGIGVGLLSVLAGDGTARAILAGLAAAGAALPVCNRAIAPDAATGRPAAGTERVKGGSIRG</sequence>
<protein>
    <submittedName>
        <fullName evidence="2">Uncharacterized protein</fullName>
    </submittedName>
</protein>
<keyword evidence="1" id="KW-1133">Transmembrane helix</keyword>
<dbReference type="EMBL" id="BAAARK010000012">
    <property type="protein sequence ID" value="GAA2667397.1"/>
    <property type="molecule type" value="Genomic_DNA"/>
</dbReference>
<name>A0ABN3S404_9ACTN</name>
<accession>A0ABN3S404</accession>
<dbReference type="Proteomes" id="UP001500994">
    <property type="component" value="Unassembled WGS sequence"/>
</dbReference>
<comment type="caution">
    <text evidence="2">The sequence shown here is derived from an EMBL/GenBank/DDBJ whole genome shotgun (WGS) entry which is preliminary data.</text>
</comment>
<gene>
    <name evidence="2" type="ORF">GCM10009864_41250</name>
</gene>
<proteinExistence type="predicted"/>